<keyword evidence="3" id="KW-1185">Reference proteome</keyword>
<gene>
    <name evidence="2" type="ORF">NRB20_09900</name>
</gene>
<comment type="caution">
    <text evidence="2">The sequence shown here is derived from an EMBL/GenBank/DDBJ whole genome shotgun (WGS) entry which is preliminary data.</text>
</comment>
<evidence type="ECO:0000256" key="1">
    <source>
        <dbReference type="SAM" id="SignalP"/>
    </source>
</evidence>
<dbReference type="RefSeq" id="WP_153408007.1">
    <property type="nucleotide sequence ID" value="NZ_WEGK01000002.1"/>
</dbReference>
<feature type="signal peptide" evidence="1">
    <location>
        <begin position="1"/>
        <end position="28"/>
    </location>
</feature>
<reference evidence="2 3" key="1">
    <citation type="submission" date="2019-10" db="EMBL/GenBank/DDBJ databases">
        <title>Nocardia macrotermitis sp. nov. and Nocardia aurantia sp. nov., isolated from the gut of fungus growing-termite Macrotermes natalensis.</title>
        <authorList>
            <person name="Benndorf R."/>
            <person name="Schwitalla J."/>
            <person name="Martin K."/>
            <person name="De Beer W."/>
            <person name="Kaster A.-K."/>
            <person name="Vollmers J."/>
            <person name="Poulsen M."/>
            <person name="Beemelmanns C."/>
        </authorList>
    </citation>
    <scope>NUCLEOTIDE SEQUENCE [LARGE SCALE GENOMIC DNA]</scope>
    <source>
        <strain evidence="2 3">RB20</strain>
    </source>
</reference>
<evidence type="ECO:0000313" key="3">
    <source>
        <dbReference type="Proteomes" id="UP000438448"/>
    </source>
</evidence>
<protein>
    <submittedName>
        <fullName evidence="2">Uncharacterized protein</fullName>
    </submittedName>
</protein>
<evidence type="ECO:0000313" key="2">
    <source>
        <dbReference type="EMBL" id="MQY17923.1"/>
    </source>
</evidence>
<accession>A0A7K0CWZ0</accession>
<dbReference type="Proteomes" id="UP000438448">
    <property type="component" value="Unassembled WGS sequence"/>
</dbReference>
<organism evidence="2 3">
    <name type="scientific">Nocardia macrotermitis</name>
    <dbReference type="NCBI Taxonomy" id="2585198"/>
    <lineage>
        <taxon>Bacteria</taxon>
        <taxon>Bacillati</taxon>
        <taxon>Actinomycetota</taxon>
        <taxon>Actinomycetes</taxon>
        <taxon>Mycobacteriales</taxon>
        <taxon>Nocardiaceae</taxon>
        <taxon>Nocardia</taxon>
    </lineage>
</organism>
<name>A0A7K0CWZ0_9NOCA</name>
<feature type="chain" id="PRO_5029538879" evidence="1">
    <location>
        <begin position="29"/>
        <end position="60"/>
    </location>
</feature>
<proteinExistence type="predicted"/>
<keyword evidence="1" id="KW-0732">Signal</keyword>
<dbReference type="EMBL" id="WEGK01000002">
    <property type="protein sequence ID" value="MQY17923.1"/>
    <property type="molecule type" value="Genomic_DNA"/>
</dbReference>
<sequence>MSTKMIRTVAATAIALPLLFAVAPAASAATTLTPAVSANTASPVGSVSLCFPLGSVVFCI</sequence>
<dbReference type="AlphaFoldDB" id="A0A7K0CWZ0"/>